<protein>
    <submittedName>
        <fullName evidence="1">Retrovirus-related Pol polyprotein from transposon TNT 1-94</fullName>
    </submittedName>
</protein>
<dbReference type="Proteomes" id="UP001164539">
    <property type="component" value="Chromosome 4"/>
</dbReference>
<organism evidence="1 2">
    <name type="scientific">Melia azedarach</name>
    <name type="common">Chinaberry tree</name>
    <dbReference type="NCBI Taxonomy" id="155640"/>
    <lineage>
        <taxon>Eukaryota</taxon>
        <taxon>Viridiplantae</taxon>
        <taxon>Streptophyta</taxon>
        <taxon>Embryophyta</taxon>
        <taxon>Tracheophyta</taxon>
        <taxon>Spermatophyta</taxon>
        <taxon>Magnoliopsida</taxon>
        <taxon>eudicotyledons</taxon>
        <taxon>Gunneridae</taxon>
        <taxon>Pentapetalae</taxon>
        <taxon>rosids</taxon>
        <taxon>malvids</taxon>
        <taxon>Sapindales</taxon>
        <taxon>Meliaceae</taxon>
        <taxon>Melia</taxon>
    </lineage>
</organism>
<comment type="caution">
    <text evidence="1">The sequence shown here is derived from an EMBL/GenBank/DDBJ whole genome shotgun (WGS) entry which is preliminary data.</text>
</comment>
<dbReference type="EMBL" id="CM051397">
    <property type="protein sequence ID" value="KAJ4721038.1"/>
    <property type="molecule type" value="Genomic_DNA"/>
</dbReference>
<reference evidence="1 2" key="1">
    <citation type="journal article" date="2023" name="Science">
        <title>Complex scaffold remodeling in plant triterpene biosynthesis.</title>
        <authorList>
            <person name="De La Pena R."/>
            <person name="Hodgson H."/>
            <person name="Liu J.C."/>
            <person name="Stephenson M.J."/>
            <person name="Martin A.C."/>
            <person name="Owen C."/>
            <person name="Harkess A."/>
            <person name="Leebens-Mack J."/>
            <person name="Jimenez L.E."/>
            <person name="Osbourn A."/>
            <person name="Sattely E.S."/>
        </authorList>
    </citation>
    <scope>NUCLEOTIDE SEQUENCE [LARGE SCALE GENOMIC DNA]</scope>
    <source>
        <strain evidence="2">cv. JPN11</strain>
        <tissue evidence="1">Leaf</tissue>
    </source>
</reference>
<evidence type="ECO:0000313" key="1">
    <source>
        <dbReference type="EMBL" id="KAJ4721038.1"/>
    </source>
</evidence>
<proteinExistence type="predicted"/>
<evidence type="ECO:0000313" key="2">
    <source>
        <dbReference type="Proteomes" id="UP001164539"/>
    </source>
</evidence>
<keyword evidence="2" id="KW-1185">Reference proteome</keyword>
<name>A0ACC1YC69_MELAZ</name>
<accession>A0ACC1YC69</accession>
<sequence length="242" mass="27905">MVTRAQSNIYKPKKPFSLHTTTSSSLSQLEPIPFTQATKQSHWRDTMRGEFLALHRNHTWSLAPLSPTQNIVGCKWVYRIKRNPDGSIARYKARLVAKGFHQRPAPRAWYTELRSFLLGYGFINSKSDTSLFIYTSGTCIMYLLIYVDDILLISNHTSMLRTFTTRLSNRFSLKDLGELNYFLGVETIRTSTGLFLSQQRYILDLLQRTNMHEAKEVSTPLSSSETLKLDDGSLRHDPTEYR</sequence>
<gene>
    <name evidence="1" type="ORF">OWV82_008767</name>
</gene>